<organism evidence="1 2">
    <name type="scientific">Pseudomonas syringae pv. avii</name>
    <dbReference type="NCBI Taxonomy" id="663959"/>
    <lineage>
        <taxon>Bacteria</taxon>
        <taxon>Pseudomonadati</taxon>
        <taxon>Pseudomonadota</taxon>
        <taxon>Gammaproteobacteria</taxon>
        <taxon>Pseudomonadales</taxon>
        <taxon>Pseudomonadaceae</taxon>
        <taxon>Pseudomonas</taxon>
        <taxon>Pseudomonas syringae</taxon>
    </lineage>
</organism>
<name>A0ABY1UJ90_PSESX</name>
<proteinExistence type="predicted"/>
<geneLocation type="plasmid" evidence="2">
    <name>pp4</name>
</geneLocation>
<sequence length="78" mass="8455">MRKRVLRHLLIAAGAHGKNMHARTAALTINIHNTASHLLMAVFLDHSARSSRRDRAPLGSSVPMANITSVAHLTRLAA</sequence>
<dbReference type="EMBL" id="LT963406">
    <property type="protein sequence ID" value="SOS30933.1"/>
    <property type="molecule type" value="Genomic_DNA"/>
</dbReference>
<keyword evidence="2" id="KW-1185">Reference proteome</keyword>
<dbReference type="Proteomes" id="UP000239665">
    <property type="component" value="Plasmid PP4"/>
</dbReference>
<evidence type="ECO:0000313" key="1">
    <source>
        <dbReference type="EMBL" id="SOS30933.1"/>
    </source>
</evidence>
<evidence type="ECO:0008006" key="3">
    <source>
        <dbReference type="Google" id="ProtNLM"/>
    </source>
</evidence>
<reference evidence="1 2" key="1">
    <citation type="submission" date="2017-11" db="EMBL/GenBank/DDBJ databases">
        <authorList>
            <person name="Blom J."/>
        </authorList>
    </citation>
    <scope>NUCLEOTIDE SEQUENCE [LARGE SCALE GENOMIC DNA]</scope>
    <source>
        <strain evidence="1 2">CFBP3846</strain>
        <plasmid evidence="2">pp4</plasmid>
    </source>
</reference>
<gene>
    <name evidence="1" type="ORF">CFBP3846_P400090</name>
</gene>
<evidence type="ECO:0000313" key="2">
    <source>
        <dbReference type="Proteomes" id="UP000239665"/>
    </source>
</evidence>
<accession>A0ABY1UJ90</accession>
<protein>
    <recommendedName>
        <fullName evidence="3">Secreted protein</fullName>
    </recommendedName>
</protein>
<keyword evidence="1" id="KW-0614">Plasmid</keyword>